<dbReference type="RefSeq" id="WP_069946338.1">
    <property type="nucleotide sequence ID" value="NZ_CP014143.1"/>
</dbReference>
<dbReference type="AlphaFoldDB" id="A0A1C9W4T4"/>
<evidence type="ECO:0000256" key="1">
    <source>
        <dbReference type="ARBA" id="ARBA00022737"/>
    </source>
</evidence>
<dbReference type="NCBIfam" id="TIGR01383">
    <property type="entry name" value="not_thiJ"/>
    <property type="match status" value="1"/>
</dbReference>
<accession>A0A1C9W4T4</accession>
<organism evidence="3 4">
    <name type="scientific">Microbulbifer aggregans</name>
    <dbReference type="NCBI Taxonomy" id="1769779"/>
    <lineage>
        <taxon>Bacteria</taxon>
        <taxon>Pseudomonadati</taxon>
        <taxon>Pseudomonadota</taxon>
        <taxon>Gammaproteobacteria</taxon>
        <taxon>Cellvibrionales</taxon>
        <taxon>Microbulbiferaceae</taxon>
        <taxon>Microbulbifer</taxon>
    </lineage>
</organism>
<dbReference type="Gene3D" id="3.40.50.880">
    <property type="match status" value="1"/>
</dbReference>
<dbReference type="PATRIC" id="fig|1769779.3.peg.714"/>
<dbReference type="EMBL" id="CP014143">
    <property type="protein sequence ID" value="AOS96166.1"/>
    <property type="molecule type" value="Genomic_DNA"/>
</dbReference>
<keyword evidence="1" id="KW-0677">Repeat</keyword>
<dbReference type="CDD" id="cd03135">
    <property type="entry name" value="GATase1_DJ-1"/>
    <property type="match status" value="1"/>
</dbReference>
<reference evidence="4" key="1">
    <citation type="submission" date="2016-01" db="EMBL/GenBank/DDBJ databases">
        <title>Complete genome sequence of Microbulbifer sp. CCB-MM1, a halophile isolated from Matang Mangrove Forest, Perak.</title>
        <authorList>
            <person name="Moh T.H."/>
            <person name="Dinesh B."/>
            <person name="Lau N.-S."/>
            <person name="Go F."/>
            <person name="Alexander Chong S.-C."/>
        </authorList>
    </citation>
    <scope>NUCLEOTIDE SEQUENCE [LARGE SCALE GENOMIC DNA]</scope>
    <source>
        <strain evidence="4">CCB-MM1</strain>
    </source>
</reference>
<dbReference type="InterPro" id="IPR050325">
    <property type="entry name" value="Prot/Nucl_acid_deglycase"/>
</dbReference>
<dbReference type="STRING" id="1769779.AUP74_00697"/>
<dbReference type="Proteomes" id="UP000095672">
    <property type="component" value="Chromosome"/>
</dbReference>
<dbReference type="PANTHER" id="PTHR48094">
    <property type="entry name" value="PROTEIN/NUCLEIC ACID DEGLYCASE DJ-1-RELATED"/>
    <property type="match status" value="1"/>
</dbReference>
<dbReference type="GO" id="GO:1903189">
    <property type="term" value="P:glyoxal metabolic process"/>
    <property type="evidence" value="ECO:0007669"/>
    <property type="project" value="TreeGrafter"/>
</dbReference>
<dbReference type="SUPFAM" id="SSF52317">
    <property type="entry name" value="Class I glutamine amidotransferase-like"/>
    <property type="match status" value="1"/>
</dbReference>
<dbReference type="KEGG" id="micc:AUP74_00697"/>
<dbReference type="InterPro" id="IPR002818">
    <property type="entry name" value="DJ-1/PfpI"/>
</dbReference>
<dbReference type="Pfam" id="PF01965">
    <property type="entry name" value="DJ-1_PfpI"/>
    <property type="match status" value="1"/>
</dbReference>
<feature type="domain" description="DJ-1/PfpI" evidence="2">
    <location>
        <begin position="2"/>
        <end position="167"/>
    </location>
</feature>
<dbReference type="FunFam" id="3.40.50.880:FF:000015">
    <property type="entry name" value="Protein DJ-1 homolog C"/>
    <property type="match status" value="1"/>
</dbReference>
<evidence type="ECO:0000259" key="2">
    <source>
        <dbReference type="Pfam" id="PF01965"/>
    </source>
</evidence>
<dbReference type="OrthoDB" id="9803764at2"/>
<evidence type="ECO:0000313" key="3">
    <source>
        <dbReference type="EMBL" id="AOS96166.1"/>
    </source>
</evidence>
<gene>
    <name evidence="3" type="primary">yajL</name>
    <name evidence="3" type="ORF">AUP74_00697</name>
</gene>
<proteinExistence type="predicted"/>
<evidence type="ECO:0000313" key="4">
    <source>
        <dbReference type="Proteomes" id="UP000095672"/>
    </source>
</evidence>
<keyword evidence="4" id="KW-1185">Reference proteome</keyword>
<name>A0A1C9W4T4_9GAMM</name>
<sequence length="184" mass="19684">MAKVLVPVADGSEEIETVTIVDVLRRAGAEVTMASVMPELLVRASRDVHLKADTLIGECLDTQWDLIALPGGMPGAEHLGGCAPLMQLLAQQLKDDRWVGAICAAPAVVLGRNGLITDFEASCHKNFLGDLYQQARAASEEKVCVDRNLVTSQAPGTAMLFALQLVECLFGEEKRQEVAAPMAV</sequence>
<dbReference type="InterPro" id="IPR029062">
    <property type="entry name" value="Class_I_gatase-like"/>
</dbReference>
<dbReference type="PANTHER" id="PTHR48094:SF12">
    <property type="entry name" value="PARKINSON DISEASE PROTEIN 7 HOMOLOG"/>
    <property type="match status" value="1"/>
</dbReference>
<protein>
    <submittedName>
        <fullName evidence="3">Chaperone protein YajL</fullName>
    </submittedName>
</protein>
<dbReference type="InterPro" id="IPR006287">
    <property type="entry name" value="DJ-1"/>
</dbReference>
<dbReference type="GO" id="GO:0005737">
    <property type="term" value="C:cytoplasm"/>
    <property type="evidence" value="ECO:0007669"/>
    <property type="project" value="TreeGrafter"/>
</dbReference>